<gene>
    <name evidence="2" type="ORF">DSCW_49030</name>
</gene>
<dbReference type="SMART" id="SM00530">
    <property type="entry name" value="HTH_XRE"/>
    <property type="match status" value="1"/>
</dbReference>
<dbReference type="CDD" id="cd00093">
    <property type="entry name" value="HTH_XRE"/>
    <property type="match status" value="1"/>
</dbReference>
<dbReference type="Pfam" id="PF01381">
    <property type="entry name" value="HTH_3"/>
    <property type="match status" value="1"/>
</dbReference>
<proteinExistence type="predicted"/>
<sequence length="94" mass="10513">MFAVIPYEDYLDLLPKDERATVPHEVVGLVVKEGMNLVKAWRKYLGLTQAEVSRRAGISQAALSQMERTDNKLQNATLEKLARAIGLSIDQLTD</sequence>
<organism evidence="2 3">
    <name type="scientific">Desulfosarcina widdelii</name>
    <dbReference type="NCBI Taxonomy" id="947919"/>
    <lineage>
        <taxon>Bacteria</taxon>
        <taxon>Pseudomonadati</taxon>
        <taxon>Thermodesulfobacteriota</taxon>
        <taxon>Desulfobacteria</taxon>
        <taxon>Desulfobacterales</taxon>
        <taxon>Desulfosarcinaceae</taxon>
        <taxon>Desulfosarcina</taxon>
    </lineage>
</organism>
<dbReference type="InterPro" id="IPR010982">
    <property type="entry name" value="Lambda_DNA-bd_dom_sf"/>
</dbReference>
<dbReference type="Gene3D" id="1.10.260.40">
    <property type="entry name" value="lambda repressor-like DNA-binding domains"/>
    <property type="match status" value="1"/>
</dbReference>
<dbReference type="InterPro" id="IPR001387">
    <property type="entry name" value="Cro/C1-type_HTH"/>
</dbReference>
<dbReference type="GO" id="GO:0003677">
    <property type="term" value="F:DNA binding"/>
    <property type="evidence" value="ECO:0007669"/>
    <property type="project" value="InterPro"/>
</dbReference>
<evidence type="ECO:0000259" key="1">
    <source>
        <dbReference type="PROSITE" id="PS50943"/>
    </source>
</evidence>
<evidence type="ECO:0000313" key="3">
    <source>
        <dbReference type="Proteomes" id="UP000427769"/>
    </source>
</evidence>
<reference evidence="2 3" key="1">
    <citation type="submission" date="2019-11" db="EMBL/GenBank/DDBJ databases">
        <title>Comparative genomics of hydrocarbon-degrading Desulfosarcina strains.</title>
        <authorList>
            <person name="Watanabe M."/>
            <person name="Kojima H."/>
            <person name="Fukui M."/>
        </authorList>
    </citation>
    <scope>NUCLEOTIDE SEQUENCE [LARGE SCALE GENOMIC DNA]</scope>
    <source>
        <strain evidence="2 3">PP31</strain>
    </source>
</reference>
<feature type="domain" description="HTH cro/C1-type" evidence="1">
    <location>
        <begin position="38"/>
        <end position="92"/>
    </location>
</feature>
<name>A0A5K7Z6Q5_9BACT</name>
<dbReference type="Proteomes" id="UP000427769">
    <property type="component" value="Chromosome"/>
</dbReference>
<dbReference type="EMBL" id="AP021875">
    <property type="protein sequence ID" value="BBO77486.1"/>
    <property type="molecule type" value="Genomic_DNA"/>
</dbReference>
<protein>
    <submittedName>
        <fullName evidence="2">Transcriptional regulator</fullName>
    </submittedName>
</protein>
<keyword evidence="3" id="KW-1185">Reference proteome</keyword>
<dbReference type="PROSITE" id="PS50943">
    <property type="entry name" value="HTH_CROC1"/>
    <property type="match status" value="1"/>
</dbReference>
<dbReference type="AlphaFoldDB" id="A0A5K7Z6Q5"/>
<dbReference type="SUPFAM" id="SSF47413">
    <property type="entry name" value="lambda repressor-like DNA-binding domains"/>
    <property type="match status" value="1"/>
</dbReference>
<dbReference type="KEGG" id="dwd:DSCW_49030"/>
<evidence type="ECO:0000313" key="2">
    <source>
        <dbReference type="EMBL" id="BBO77486.1"/>
    </source>
</evidence>
<accession>A0A5K7Z6Q5</accession>